<evidence type="ECO:0000313" key="3">
    <source>
        <dbReference type="Proteomes" id="UP000323565"/>
    </source>
</evidence>
<protein>
    <submittedName>
        <fullName evidence="2">Glycerophosphodiester phosphodiesterase</fullName>
    </submittedName>
</protein>
<dbReference type="PANTHER" id="PTHR46211:SF13">
    <property type="entry name" value="GLYCEROPHOSPHODIESTER PHOSPHODIESTERASE 1-RELATED"/>
    <property type="match status" value="1"/>
</dbReference>
<feature type="domain" description="GP-PDE" evidence="1">
    <location>
        <begin position="44"/>
        <end position="300"/>
    </location>
</feature>
<evidence type="ECO:0000259" key="1">
    <source>
        <dbReference type="PROSITE" id="PS51704"/>
    </source>
</evidence>
<name>A0ABX5Z6N4_9MICO</name>
<gene>
    <name evidence="2" type="ORF">FV141_00875</name>
</gene>
<accession>A0ABX5Z6N4</accession>
<dbReference type="InterPro" id="IPR017946">
    <property type="entry name" value="PLC-like_Pdiesterase_TIM-brl"/>
</dbReference>
<organism evidence="2 3">
    <name type="scientific">Dermacoccus abyssi</name>
    <dbReference type="NCBI Taxonomy" id="322596"/>
    <lineage>
        <taxon>Bacteria</taxon>
        <taxon>Bacillati</taxon>
        <taxon>Actinomycetota</taxon>
        <taxon>Actinomycetes</taxon>
        <taxon>Micrococcales</taxon>
        <taxon>Dermacoccaceae</taxon>
        <taxon>Dermacoccus</taxon>
    </lineage>
</organism>
<dbReference type="PROSITE" id="PS51704">
    <property type="entry name" value="GP_PDE"/>
    <property type="match status" value="1"/>
</dbReference>
<keyword evidence="3" id="KW-1185">Reference proteome</keyword>
<sequence length="321" mass="34975">MVDVPAQPQRPALPKPTKVVAHGFRAVRPPVEPLDIPTLTGRPPQVVAHRGASHHEPEHTLEAYERAIEVGADALECDVRLTADGHLVCVHDRTAKRTSNGTGAISALELAKLEELDWGSWKARVGADDLELADRNASQILTLRQLLRTTLAAGRRVDLAIETKHPSRHAGKVEAELARVLADFGLDTHDPERTNVRVMSFTLPAVTRLTRLAPEVPLAWLMEGVMPQRIRGGRLPSGISIAAISVGMLRRNPGLVAEQHGRGHEVHVWTVDEPDDVLRCLRNGVDAIITNKPAEVLAARAAFCRVSPTRARCRARGAQQG</sequence>
<reference evidence="2 3" key="1">
    <citation type="submission" date="2019-08" db="EMBL/GenBank/DDBJ databases">
        <title>Dermacoccus abyssi strain HZAU 226, whole genome Nanopore sequencing project.</title>
        <authorList>
            <person name="Guo A."/>
            <person name="Zhang X."/>
            <person name="Ruan Y."/>
            <person name="Liu W."/>
            <person name="Chen Q."/>
            <person name="Gu L."/>
        </authorList>
    </citation>
    <scope>NUCLEOTIDE SEQUENCE [LARGE SCALE GENOMIC DNA]</scope>
    <source>
        <strain evidence="2 3">HZAU 226</strain>
    </source>
</reference>
<dbReference type="Pfam" id="PF03009">
    <property type="entry name" value="GDPD"/>
    <property type="match status" value="1"/>
</dbReference>
<evidence type="ECO:0000313" key="2">
    <source>
        <dbReference type="EMBL" id="QEH92252.1"/>
    </source>
</evidence>
<proteinExistence type="predicted"/>
<dbReference type="Proteomes" id="UP000323565">
    <property type="component" value="Chromosome"/>
</dbReference>
<dbReference type="Gene3D" id="3.20.20.190">
    <property type="entry name" value="Phosphatidylinositol (PI) phosphodiesterase"/>
    <property type="match status" value="1"/>
</dbReference>
<dbReference type="SUPFAM" id="SSF51695">
    <property type="entry name" value="PLC-like phosphodiesterases"/>
    <property type="match status" value="1"/>
</dbReference>
<dbReference type="PANTHER" id="PTHR46211">
    <property type="entry name" value="GLYCEROPHOSPHORYL DIESTER PHOSPHODIESTERASE"/>
    <property type="match status" value="1"/>
</dbReference>
<dbReference type="InterPro" id="IPR030395">
    <property type="entry name" value="GP_PDE_dom"/>
</dbReference>
<dbReference type="EMBL" id="CP043031">
    <property type="protein sequence ID" value="QEH92252.1"/>
    <property type="molecule type" value="Genomic_DNA"/>
</dbReference>